<feature type="compositionally biased region" description="Basic and acidic residues" evidence="5">
    <location>
        <begin position="274"/>
        <end position="293"/>
    </location>
</feature>
<evidence type="ECO:0000256" key="5">
    <source>
        <dbReference type="SAM" id="MobiDB-lite"/>
    </source>
</evidence>
<dbReference type="GO" id="GO:0016020">
    <property type="term" value="C:membrane"/>
    <property type="evidence" value="ECO:0007669"/>
    <property type="project" value="UniProtKB-SubCell"/>
</dbReference>
<keyword evidence="3 6" id="KW-1133">Transmembrane helix</keyword>
<evidence type="ECO:0000313" key="8">
    <source>
        <dbReference type="Proteomes" id="UP000738359"/>
    </source>
</evidence>
<dbReference type="AlphaFoldDB" id="A0A9P6IS88"/>
<gene>
    <name evidence="7" type="ORF">BGZ70_003519</name>
</gene>
<dbReference type="OrthoDB" id="2447125at2759"/>
<keyword evidence="2 6" id="KW-0812">Transmembrane</keyword>
<keyword evidence="4 6" id="KW-0472">Membrane</keyword>
<reference evidence="7" key="1">
    <citation type="journal article" date="2020" name="Fungal Divers.">
        <title>Resolving the Mortierellaceae phylogeny through synthesis of multi-gene phylogenetics and phylogenomics.</title>
        <authorList>
            <person name="Vandepol N."/>
            <person name="Liber J."/>
            <person name="Desiro A."/>
            <person name="Na H."/>
            <person name="Kennedy M."/>
            <person name="Barry K."/>
            <person name="Grigoriev I.V."/>
            <person name="Miller A.N."/>
            <person name="O'Donnell K."/>
            <person name="Stajich J.E."/>
            <person name="Bonito G."/>
        </authorList>
    </citation>
    <scope>NUCLEOTIDE SEQUENCE</scope>
    <source>
        <strain evidence="7">CK1249</strain>
    </source>
</reference>
<keyword evidence="8" id="KW-1185">Reference proteome</keyword>
<dbReference type="EMBL" id="JAAAHY010001977">
    <property type="protein sequence ID" value="KAF9945871.1"/>
    <property type="molecule type" value="Genomic_DNA"/>
</dbReference>
<feature type="transmembrane region" description="Helical" evidence="6">
    <location>
        <begin position="70"/>
        <end position="91"/>
    </location>
</feature>
<comment type="subcellular location">
    <subcellularLocation>
        <location evidence="1">Membrane</location>
        <topology evidence="1">Single-pass membrane protein</topology>
    </subcellularLocation>
</comment>
<evidence type="ECO:0000256" key="4">
    <source>
        <dbReference type="ARBA" id="ARBA00023136"/>
    </source>
</evidence>
<evidence type="ECO:0000256" key="2">
    <source>
        <dbReference type="ARBA" id="ARBA00022692"/>
    </source>
</evidence>
<evidence type="ECO:0000313" key="7">
    <source>
        <dbReference type="EMBL" id="KAF9945871.1"/>
    </source>
</evidence>
<protein>
    <submittedName>
        <fullName evidence="7">Uncharacterized protein</fullName>
    </submittedName>
</protein>
<accession>A0A9P6IS88</accession>
<sequence length="293" mass="30720">MADRATTTAAPPRRTSAAGNGNRTSARATNPSTARASRTARPSGAASATTATISATPSSSPETAGGPSGAMIGGIAAGVVMVFGLVGLLFYKRRKRAAVAAAAAEKSRAIAMSGTSAPISGPLALAPEKGIDSAPAHRPEAHFREQQQFRPGMRDELFAQPGSALHTTLSNKNKSNTTLTNNDSRTNLTSNNMYSNDTSSNNMDSSNNRNKDNNFQGGQPKGGARPPADDYYDDNLVHDYYGGDTPETVGAQRPAPQSRDHSVGTLTPAPEYYLGKEDIDPRRDLRGLDSPET</sequence>
<name>A0A9P6IS88_MORAP</name>
<feature type="compositionally biased region" description="Low complexity" evidence="5">
    <location>
        <begin position="1"/>
        <end position="65"/>
    </location>
</feature>
<dbReference type="PANTHER" id="PTHR15549">
    <property type="entry name" value="PAIRED IMMUNOGLOBULIN-LIKE TYPE 2 RECEPTOR"/>
    <property type="match status" value="1"/>
</dbReference>
<feature type="non-terminal residue" evidence="7">
    <location>
        <position position="293"/>
    </location>
</feature>
<dbReference type="GO" id="GO:0071944">
    <property type="term" value="C:cell periphery"/>
    <property type="evidence" value="ECO:0007669"/>
    <property type="project" value="UniProtKB-ARBA"/>
</dbReference>
<proteinExistence type="predicted"/>
<feature type="region of interest" description="Disordered" evidence="5">
    <location>
        <begin position="1"/>
        <end position="66"/>
    </location>
</feature>
<evidence type="ECO:0000256" key="1">
    <source>
        <dbReference type="ARBA" id="ARBA00004167"/>
    </source>
</evidence>
<feature type="compositionally biased region" description="Basic and acidic residues" evidence="5">
    <location>
        <begin position="129"/>
        <end position="150"/>
    </location>
</feature>
<evidence type="ECO:0000256" key="6">
    <source>
        <dbReference type="SAM" id="Phobius"/>
    </source>
</evidence>
<feature type="compositionally biased region" description="Low complexity" evidence="5">
    <location>
        <begin position="167"/>
        <end position="182"/>
    </location>
</feature>
<evidence type="ECO:0000256" key="3">
    <source>
        <dbReference type="ARBA" id="ARBA00022989"/>
    </source>
</evidence>
<feature type="compositionally biased region" description="Low complexity" evidence="5">
    <location>
        <begin position="190"/>
        <end position="208"/>
    </location>
</feature>
<feature type="region of interest" description="Disordered" evidence="5">
    <location>
        <begin position="166"/>
        <end position="293"/>
    </location>
</feature>
<comment type="caution">
    <text evidence="7">The sequence shown here is derived from an EMBL/GenBank/DDBJ whole genome shotgun (WGS) entry which is preliminary data.</text>
</comment>
<dbReference type="InterPro" id="IPR051694">
    <property type="entry name" value="Immunoregulatory_rcpt-like"/>
</dbReference>
<organism evidence="7 8">
    <name type="scientific">Mortierella alpina</name>
    <name type="common">Oleaginous fungus</name>
    <name type="synonym">Mortierella renispora</name>
    <dbReference type="NCBI Taxonomy" id="64518"/>
    <lineage>
        <taxon>Eukaryota</taxon>
        <taxon>Fungi</taxon>
        <taxon>Fungi incertae sedis</taxon>
        <taxon>Mucoromycota</taxon>
        <taxon>Mortierellomycotina</taxon>
        <taxon>Mortierellomycetes</taxon>
        <taxon>Mortierellales</taxon>
        <taxon>Mortierellaceae</taxon>
        <taxon>Mortierella</taxon>
    </lineage>
</organism>
<dbReference type="Proteomes" id="UP000738359">
    <property type="component" value="Unassembled WGS sequence"/>
</dbReference>
<feature type="region of interest" description="Disordered" evidence="5">
    <location>
        <begin position="123"/>
        <end position="150"/>
    </location>
</feature>